<protein>
    <submittedName>
        <fullName evidence="2">Uncharacterized protein</fullName>
    </submittedName>
</protein>
<keyword evidence="1" id="KW-0812">Transmembrane</keyword>
<gene>
    <name evidence="2" type="ORF">B1J93_11290</name>
</gene>
<evidence type="ECO:0000313" key="2">
    <source>
        <dbReference type="EMBL" id="OOV41917.1"/>
    </source>
</evidence>
<dbReference type="GeneID" id="34316178"/>
<comment type="caution">
    <text evidence="2">The sequence shown here is derived from an EMBL/GenBank/DDBJ whole genome shotgun (WGS) entry which is preliminary data.</text>
</comment>
<sequence length="91" mass="11020">MESFLKTILFIFYFCVLLFFTILDIRWDQKVPVQIPVVEKREELGKRSILVSTMDLKKMVFRELEVSWENLRKKNVFYEGKSIQVLKDKTR</sequence>
<proteinExistence type="predicted"/>
<accession>A0A1T1DM89</accession>
<dbReference type="Proteomes" id="UP000191008">
    <property type="component" value="Unassembled WGS sequence"/>
</dbReference>
<name>A0A1T1DM89_9LEPT</name>
<organism evidence="2 3">
    <name type="scientific">Leptospira kirschneri serovar Pomona</name>
    <dbReference type="NCBI Taxonomy" id="561005"/>
    <lineage>
        <taxon>Bacteria</taxon>
        <taxon>Pseudomonadati</taxon>
        <taxon>Spirochaetota</taxon>
        <taxon>Spirochaetia</taxon>
        <taxon>Leptospirales</taxon>
        <taxon>Leptospiraceae</taxon>
        <taxon>Leptospira</taxon>
    </lineage>
</organism>
<feature type="transmembrane region" description="Helical" evidence="1">
    <location>
        <begin position="7"/>
        <end position="27"/>
    </location>
</feature>
<dbReference type="AlphaFoldDB" id="A0A1T1DM89"/>
<dbReference type="RefSeq" id="WP_004758329.1">
    <property type="nucleotide sequence ID" value="NZ_MVIT01000067.1"/>
</dbReference>
<evidence type="ECO:0000313" key="3">
    <source>
        <dbReference type="Proteomes" id="UP000191008"/>
    </source>
</evidence>
<evidence type="ECO:0000256" key="1">
    <source>
        <dbReference type="SAM" id="Phobius"/>
    </source>
</evidence>
<dbReference type="EMBL" id="MVIT01000067">
    <property type="protein sequence ID" value="OOV41917.1"/>
    <property type="molecule type" value="Genomic_DNA"/>
</dbReference>
<reference evidence="2 3" key="1">
    <citation type="submission" date="2017-02" db="EMBL/GenBank/DDBJ databases">
        <title>Comparative genomic analysis of Brazilian Leptospira kirschneri strains of different serogroups.</title>
        <authorList>
            <person name="Moreno L.Z."/>
            <person name="Miraglia F."/>
            <person name="Kremer F.S."/>
            <person name="Eslabao M.R."/>
            <person name="Lilenbaum W."/>
            <person name="Dellagostin O.A."/>
            <person name="Moreno A.M."/>
        </authorList>
    </citation>
    <scope>NUCLEOTIDE SEQUENCE [LARGE SCALE GENOMIC DNA]</scope>
    <source>
        <strain evidence="2 3">M110/06</strain>
    </source>
</reference>
<keyword evidence="1" id="KW-1133">Transmembrane helix</keyword>
<keyword evidence="1" id="KW-0472">Membrane</keyword>